<evidence type="ECO:0000256" key="1">
    <source>
        <dbReference type="SAM" id="MobiDB-lite"/>
    </source>
</evidence>
<feature type="region of interest" description="Disordered" evidence="1">
    <location>
        <begin position="31"/>
        <end position="60"/>
    </location>
</feature>
<reference evidence="3" key="1">
    <citation type="submission" date="2010-11" db="EMBL/GenBank/DDBJ databases">
        <title>Complete genome sequence of Candidatus Liberibacter solanacearum CLso-ZC1.</title>
        <authorList>
            <person name="Lin H."/>
            <person name="Doddapaneni H.V."/>
            <person name="Lou B."/>
            <person name="Civerolo E.L."/>
            <person name="Chen C."/>
            <person name="Duan Y."/>
            <person name="Zhou L."/>
            <person name="Glynn J."/>
        </authorList>
    </citation>
    <scope>NUCLEOTIDE SEQUENCE [LARGE SCALE GENOMIC DNA]</scope>
    <source>
        <strain evidence="3">CLso-ZC1</strain>
    </source>
</reference>
<sequence>MLSGCNWNDQKSNEALKLIKEATALAELIKKSLAKGDPGPRGHRTSGNKWDTRRKRRSRT</sequence>
<accession>E4UB09</accession>
<gene>
    <name evidence="2" type="ordered locus">CKC_03255</name>
</gene>
<name>E4UB09_LIBSC</name>
<dbReference type="KEGG" id="lso:CKC_03255"/>
<reference key="2">
    <citation type="submission" date="2010-11" db="EMBL/GenBank/DDBJ databases">
        <authorList>
            <person name="Lin H."/>
            <person name="Doddapaneni H.V."/>
            <person name="Lou B."/>
            <person name="Civerolo E.L."/>
            <person name="Chen C."/>
            <person name="Duan Y."/>
            <person name="Zhou L."/>
            <person name="Glynn J."/>
        </authorList>
    </citation>
    <scope>NUCLEOTIDE SEQUENCE</scope>
    <source>
        <strain>CLso-ZC1</strain>
    </source>
</reference>
<evidence type="ECO:0000313" key="2">
    <source>
        <dbReference type="EMBL" id="ADR52400.1"/>
    </source>
</evidence>
<dbReference type="HOGENOM" id="CLU_2936056_0_0_5"/>
<dbReference type="EMBL" id="CP002371">
    <property type="protein sequence ID" value="ADR52400.1"/>
    <property type="molecule type" value="Genomic_DNA"/>
</dbReference>
<feature type="compositionally biased region" description="Basic residues" evidence="1">
    <location>
        <begin position="41"/>
        <end position="60"/>
    </location>
</feature>
<dbReference type="Proteomes" id="UP000007038">
    <property type="component" value="Chromosome"/>
</dbReference>
<reference evidence="2 3" key="3">
    <citation type="journal article" date="2011" name="PLoS ONE">
        <title>The Complete Genome Sequence of 'Candidatus Liberibacter solanacearum', the Bacterium Associated with Potato Zebra Chip Disease.</title>
        <authorList>
            <person name="Lin H."/>
            <person name="Lou B."/>
            <person name="Glynn J.M."/>
            <person name="Doddapaneni H."/>
            <person name="Civerolo E.L."/>
            <person name="Chen C."/>
            <person name="Duan Y."/>
            <person name="Zhou L."/>
            <person name="Vahling C.M."/>
        </authorList>
    </citation>
    <scope>NUCLEOTIDE SEQUENCE [LARGE SCALE GENOMIC DNA]</scope>
    <source>
        <strain evidence="2 3">CLso-ZC1</strain>
    </source>
</reference>
<organism evidence="2 3">
    <name type="scientific">Liberibacter solanacearum (strain CLso-ZC1)</name>
    <dbReference type="NCBI Taxonomy" id="658172"/>
    <lineage>
        <taxon>Bacteria</taxon>
        <taxon>Pseudomonadati</taxon>
        <taxon>Pseudomonadota</taxon>
        <taxon>Alphaproteobacteria</taxon>
        <taxon>Hyphomicrobiales</taxon>
        <taxon>Rhizobiaceae</taxon>
        <taxon>Liberibacter</taxon>
    </lineage>
</organism>
<evidence type="ECO:0000313" key="3">
    <source>
        <dbReference type="Proteomes" id="UP000007038"/>
    </source>
</evidence>
<dbReference type="AlphaFoldDB" id="E4UB09"/>
<proteinExistence type="predicted"/>
<protein>
    <submittedName>
        <fullName evidence="2">Uncharacterized protein</fullName>
    </submittedName>
</protein>